<evidence type="ECO:0000313" key="3">
    <source>
        <dbReference type="Proteomes" id="UP000568839"/>
    </source>
</evidence>
<reference evidence="2 3" key="1">
    <citation type="submission" date="2020-08" db="EMBL/GenBank/DDBJ databases">
        <title>Genomic Encyclopedia of Type Strains, Phase IV (KMG-IV): sequencing the most valuable type-strain genomes for metagenomic binning, comparative biology and taxonomic classification.</title>
        <authorList>
            <person name="Goeker M."/>
        </authorList>
    </citation>
    <scope>NUCLEOTIDE SEQUENCE [LARGE SCALE GENOMIC DNA]</scope>
    <source>
        <strain evidence="2 3">DSM 21769</strain>
    </source>
</reference>
<organism evidence="2 3">
    <name type="scientific">Geomicrobium halophilum</name>
    <dbReference type="NCBI Taxonomy" id="549000"/>
    <lineage>
        <taxon>Bacteria</taxon>
        <taxon>Bacillati</taxon>
        <taxon>Bacillota</taxon>
        <taxon>Bacilli</taxon>
        <taxon>Bacillales</taxon>
        <taxon>Geomicrobium</taxon>
    </lineage>
</organism>
<proteinExistence type="predicted"/>
<sequence>MLKMYTTQLQRVFSSIQDQEEEIADSARLLAQALVGEGEIYVSASRRFAPLAAAIVQNQDTPDGISCISWTDTIKVTAADRLLILTNGKETNQEIEDLQQLLTLNIPLVLLGPGHPDLSFVEGMEEPIMVTTPSSPIVPALDGTKSGFPTELGMIYAYQAMIFQLLEIIEE</sequence>
<gene>
    <name evidence="2" type="ORF">HNR44_002471</name>
</gene>
<comment type="caution">
    <text evidence="2">The sequence shown here is derived from an EMBL/GenBank/DDBJ whole genome shotgun (WGS) entry which is preliminary data.</text>
</comment>
<feature type="domain" description="DUF2529" evidence="1">
    <location>
        <begin position="1"/>
        <end position="169"/>
    </location>
</feature>
<accession>A0A841Q2E0</accession>
<dbReference type="InterPro" id="IPR019676">
    <property type="entry name" value="DUF2529"/>
</dbReference>
<dbReference type="EMBL" id="JACHHJ010000003">
    <property type="protein sequence ID" value="MBB6450488.1"/>
    <property type="molecule type" value="Genomic_DNA"/>
</dbReference>
<protein>
    <recommendedName>
        <fullName evidence="1">DUF2529 domain-containing protein</fullName>
    </recommendedName>
</protein>
<dbReference type="Gene3D" id="3.40.50.10490">
    <property type="entry name" value="Glucose-6-phosphate isomerase like protein, domain 1"/>
    <property type="match status" value="1"/>
</dbReference>
<keyword evidence="3" id="KW-1185">Reference proteome</keyword>
<name>A0A841Q2E0_9BACL</name>
<dbReference type="AlphaFoldDB" id="A0A841Q2E0"/>
<evidence type="ECO:0000313" key="2">
    <source>
        <dbReference type="EMBL" id="MBB6450488.1"/>
    </source>
</evidence>
<dbReference type="Proteomes" id="UP000568839">
    <property type="component" value="Unassembled WGS sequence"/>
</dbReference>
<evidence type="ECO:0000259" key="1">
    <source>
        <dbReference type="Pfam" id="PF10740"/>
    </source>
</evidence>
<dbReference type="RefSeq" id="WP_184404545.1">
    <property type="nucleotide sequence ID" value="NZ_JACHHJ010000003.1"/>
</dbReference>
<dbReference type="Pfam" id="PF10740">
    <property type="entry name" value="DUF2529"/>
    <property type="match status" value="1"/>
</dbReference>